<comment type="cofactor">
    <cofactor evidence="1 13">
        <name>heme b</name>
        <dbReference type="ChEBI" id="CHEBI:60344"/>
    </cofactor>
</comment>
<sequence length="401" mass="44381">MAGKRSIFEEVGQSGPSGTGAGKGKTPASSKGLIDASPKGARAAIRLWMVLLFVLVAAMILIGGMTRLTDSGLSITEWNLVTGALPPLNEAAWLIEFEKYKNFPEFQIQNRMMTLEEFKPIYWWEWAHRFLGRFVGLVWAVGFLWFYLRKEIPNGWTGRLLLLGALGGLQGAVGWWMVHSGLQGVRVDVVSYRLATHLGLAFAILGFLAWYVLALGRSEAALMTARRGREAKLFSMTTGLMHFTMLQIVLGALVAGIDAGRAFPTWPLMGDSFLPPDPFYVPVTGADGQLTVLPWYWAFLENAGLVQFIHRMSGYLLMAFGVVVWLRGRRSPHGTTRFAYHMVMAMMVAQMALGVFTVLLEAHIHVAITHQLGAMLLFVLILRARHLAQYPVAGSVREGTQ</sequence>
<dbReference type="NCBIfam" id="NF045570">
    <property type="entry name" value="HemSynCtaAAlphapr"/>
    <property type="match status" value="1"/>
</dbReference>
<keyword evidence="7 13" id="KW-0560">Oxidoreductase</keyword>
<comment type="pathway">
    <text evidence="11 13">Porphyrin-containing compound metabolism; heme A biosynthesis; heme A from heme O: step 1/1.</text>
</comment>
<feature type="transmembrane region" description="Helical" evidence="13">
    <location>
        <begin position="308"/>
        <end position="326"/>
    </location>
</feature>
<dbReference type="PANTHER" id="PTHR23289:SF2">
    <property type="entry name" value="CYTOCHROME C OXIDASE ASSEMBLY PROTEIN COX15 HOMOLOG"/>
    <property type="match status" value="1"/>
</dbReference>
<keyword evidence="8 13" id="KW-0408">Iron</keyword>
<feature type="transmembrane region" description="Helical" evidence="13">
    <location>
        <begin position="190"/>
        <end position="213"/>
    </location>
</feature>
<feature type="binding site" description="axial binding residue" evidence="13">
    <location>
        <position position="310"/>
    </location>
    <ligand>
        <name>heme</name>
        <dbReference type="ChEBI" id="CHEBI:30413"/>
    </ligand>
    <ligandPart>
        <name>Fe</name>
        <dbReference type="ChEBI" id="CHEBI:18248"/>
    </ligandPart>
</feature>
<evidence type="ECO:0000256" key="10">
    <source>
        <dbReference type="ARBA" id="ARBA00023136"/>
    </source>
</evidence>
<feature type="transmembrane region" description="Helical" evidence="13">
    <location>
        <begin position="47"/>
        <end position="65"/>
    </location>
</feature>
<feature type="binding site" description="axial binding residue" evidence="13">
    <location>
        <position position="370"/>
    </location>
    <ligand>
        <name>heme</name>
        <dbReference type="ChEBI" id="CHEBI:30413"/>
    </ligand>
    <ligandPart>
        <name>Fe</name>
        <dbReference type="ChEBI" id="CHEBI:18248"/>
    </ligandPart>
</feature>
<comment type="subcellular location">
    <subcellularLocation>
        <location evidence="13">Cell membrane</location>
        <topology evidence="13">Multi-pass membrane protein</topology>
    </subcellularLocation>
    <subcellularLocation>
        <location evidence="2">Membrane</location>
        <topology evidence="2">Multi-pass membrane protein</topology>
    </subcellularLocation>
</comment>
<feature type="transmembrane region" description="Helical" evidence="13">
    <location>
        <begin position="362"/>
        <end position="382"/>
    </location>
</feature>
<evidence type="ECO:0000256" key="14">
    <source>
        <dbReference type="SAM" id="MobiDB-lite"/>
    </source>
</evidence>
<evidence type="ECO:0000256" key="12">
    <source>
        <dbReference type="ARBA" id="ARBA00048044"/>
    </source>
</evidence>
<evidence type="ECO:0000256" key="11">
    <source>
        <dbReference type="ARBA" id="ARBA00044501"/>
    </source>
</evidence>
<feature type="transmembrane region" description="Helical" evidence="13">
    <location>
        <begin position="338"/>
        <end position="356"/>
    </location>
</feature>
<keyword evidence="5 13" id="KW-0479">Metal-binding</keyword>
<dbReference type="InterPro" id="IPR003780">
    <property type="entry name" value="COX15/CtaA_fam"/>
</dbReference>
<comment type="similarity">
    <text evidence="13">Belongs to the COX15/CtaA family. Type 2 subfamily.</text>
</comment>
<dbReference type="HAMAP" id="MF_01665">
    <property type="entry name" value="HemeA_synth_type2"/>
    <property type="match status" value="1"/>
</dbReference>
<comment type="function">
    <text evidence="13">Catalyzes the conversion of heme O to heme A by two successive hydroxylations of the methyl group at C8. The first hydroxylation forms heme I, the second hydroxylation results in an unstable dihydroxymethyl group, which spontaneously dehydrates, resulting in the formyl group of heme A.</text>
</comment>
<keyword evidence="3 13" id="KW-1003">Cell membrane</keyword>
<keyword evidence="6 13" id="KW-1133">Transmembrane helix</keyword>
<evidence type="ECO:0000256" key="9">
    <source>
        <dbReference type="ARBA" id="ARBA00023133"/>
    </source>
</evidence>
<evidence type="ECO:0000256" key="3">
    <source>
        <dbReference type="ARBA" id="ARBA00022475"/>
    </source>
</evidence>
<keyword evidence="4 13" id="KW-0812">Transmembrane</keyword>
<accession>A0ABU0W2C0</accession>
<evidence type="ECO:0000313" key="16">
    <source>
        <dbReference type="Proteomes" id="UP001239680"/>
    </source>
</evidence>
<keyword evidence="16" id="KW-1185">Reference proteome</keyword>
<reference evidence="15 16" key="1">
    <citation type="submission" date="2023-08" db="EMBL/GenBank/DDBJ databases">
        <title>Characterization of two Paracoccaceae strains isolated from Phycosphere and proposal of Xinfangfangia lacusdiani sp. nov.</title>
        <authorList>
            <person name="Deng Y."/>
            <person name="Zhang Y.Q."/>
        </authorList>
    </citation>
    <scope>NUCLEOTIDE SEQUENCE [LARGE SCALE GENOMIC DNA]</scope>
    <source>
        <strain evidence="15 16">CPCC 101601</strain>
    </source>
</reference>
<feature type="region of interest" description="Disordered" evidence="14">
    <location>
        <begin position="1"/>
        <end position="33"/>
    </location>
</feature>
<dbReference type="EMBL" id="JAVDBT010000026">
    <property type="protein sequence ID" value="MDQ2068169.1"/>
    <property type="molecule type" value="Genomic_DNA"/>
</dbReference>
<name>A0ABU0W2C0_9RHOB</name>
<evidence type="ECO:0000256" key="5">
    <source>
        <dbReference type="ARBA" id="ARBA00022723"/>
    </source>
</evidence>
<keyword evidence="10 13" id="KW-0472">Membrane</keyword>
<dbReference type="PANTHER" id="PTHR23289">
    <property type="entry name" value="CYTOCHROME C OXIDASE ASSEMBLY PROTEIN COX15"/>
    <property type="match status" value="1"/>
</dbReference>
<evidence type="ECO:0000256" key="7">
    <source>
        <dbReference type="ARBA" id="ARBA00023002"/>
    </source>
</evidence>
<dbReference type="Proteomes" id="UP001239680">
    <property type="component" value="Unassembled WGS sequence"/>
</dbReference>
<dbReference type="Pfam" id="PF02628">
    <property type="entry name" value="COX15-CtaA"/>
    <property type="match status" value="1"/>
</dbReference>
<evidence type="ECO:0000313" key="15">
    <source>
        <dbReference type="EMBL" id="MDQ2068169.1"/>
    </source>
</evidence>
<evidence type="ECO:0000256" key="1">
    <source>
        <dbReference type="ARBA" id="ARBA00001970"/>
    </source>
</evidence>
<dbReference type="InterPro" id="IPR023754">
    <property type="entry name" value="HemeA_Synthase_type2"/>
</dbReference>
<evidence type="ECO:0000256" key="6">
    <source>
        <dbReference type="ARBA" id="ARBA00022989"/>
    </source>
</evidence>
<evidence type="ECO:0000256" key="2">
    <source>
        <dbReference type="ARBA" id="ARBA00004141"/>
    </source>
</evidence>
<gene>
    <name evidence="13" type="primary">ctaA</name>
    <name evidence="15" type="ORF">Q9295_17510</name>
</gene>
<organism evidence="15 16">
    <name type="scientific">Pseudogemmobacter lacusdianii</name>
    <dbReference type="NCBI Taxonomy" id="3069608"/>
    <lineage>
        <taxon>Bacteria</taxon>
        <taxon>Pseudomonadati</taxon>
        <taxon>Pseudomonadota</taxon>
        <taxon>Alphaproteobacteria</taxon>
        <taxon>Rhodobacterales</taxon>
        <taxon>Paracoccaceae</taxon>
        <taxon>Pseudogemmobacter</taxon>
    </lineage>
</organism>
<feature type="transmembrane region" description="Helical" evidence="13">
    <location>
        <begin position="233"/>
        <end position="257"/>
    </location>
</feature>
<dbReference type="EC" id="1.17.99.9" evidence="13"/>
<protein>
    <recommendedName>
        <fullName evidence="13">Heme A synthase</fullName>
        <shortName evidence="13">HAS</shortName>
        <ecNumber evidence="13">1.17.99.9</ecNumber>
    </recommendedName>
    <alternativeName>
        <fullName evidence="13">Cytochrome aa3-controlling protein</fullName>
    </alternativeName>
</protein>
<comment type="caution">
    <text evidence="15">The sequence shown here is derived from an EMBL/GenBank/DDBJ whole genome shotgun (WGS) entry which is preliminary data.</text>
</comment>
<dbReference type="InterPro" id="IPR054616">
    <property type="entry name" value="HemA_synt_rhodobact"/>
</dbReference>
<comment type="catalytic activity">
    <reaction evidence="12">
        <text>Fe(II)-heme o + 2 A + H2O = Fe(II)-heme a + 2 AH2</text>
        <dbReference type="Rhea" id="RHEA:63388"/>
        <dbReference type="ChEBI" id="CHEBI:13193"/>
        <dbReference type="ChEBI" id="CHEBI:15377"/>
        <dbReference type="ChEBI" id="CHEBI:17499"/>
        <dbReference type="ChEBI" id="CHEBI:60530"/>
        <dbReference type="ChEBI" id="CHEBI:61715"/>
        <dbReference type="EC" id="1.17.99.9"/>
    </reaction>
    <physiologicalReaction direction="left-to-right" evidence="12">
        <dbReference type="Rhea" id="RHEA:63389"/>
    </physiologicalReaction>
</comment>
<evidence type="ECO:0000256" key="13">
    <source>
        <dbReference type="HAMAP-Rule" id="MF_01665"/>
    </source>
</evidence>
<keyword evidence="9 13" id="KW-0350">Heme biosynthesis</keyword>
<proteinExistence type="inferred from homology"/>
<comment type="subunit">
    <text evidence="13">Interacts with CtaB.</text>
</comment>
<evidence type="ECO:0000256" key="4">
    <source>
        <dbReference type="ARBA" id="ARBA00022692"/>
    </source>
</evidence>
<evidence type="ECO:0000256" key="8">
    <source>
        <dbReference type="ARBA" id="ARBA00023004"/>
    </source>
</evidence>
<feature type="transmembrane region" description="Helical" evidence="13">
    <location>
        <begin position="130"/>
        <end position="148"/>
    </location>
</feature>
<dbReference type="RefSeq" id="WP_306681876.1">
    <property type="nucleotide sequence ID" value="NZ_JAVDBT010000026.1"/>
</dbReference>
<feature type="transmembrane region" description="Helical" evidence="13">
    <location>
        <begin position="160"/>
        <end position="178"/>
    </location>
</feature>